<dbReference type="InterPro" id="IPR038717">
    <property type="entry name" value="Tc1-like_DDE_dom"/>
</dbReference>
<protein>
    <recommendedName>
        <fullName evidence="1">Tc1-like transposase DDE domain-containing protein</fullName>
    </recommendedName>
</protein>
<gene>
    <name evidence="2" type="ORF">OEAKOMNL_00036</name>
</gene>
<proteinExistence type="predicted"/>
<name>A0A7G9YF50_9EURY</name>
<feature type="domain" description="Tc1-like transposase DDE" evidence="1">
    <location>
        <begin position="98"/>
        <end position="185"/>
    </location>
</feature>
<evidence type="ECO:0000313" key="2">
    <source>
        <dbReference type="EMBL" id="QNO46634.1"/>
    </source>
</evidence>
<dbReference type="Pfam" id="PF13358">
    <property type="entry name" value="DDE_3"/>
    <property type="match status" value="1"/>
</dbReference>
<accession>A0A7G9YF50</accession>
<reference evidence="2" key="1">
    <citation type="submission" date="2020-06" db="EMBL/GenBank/DDBJ databases">
        <title>Unique genomic features of the anaerobic methanotrophic archaea.</title>
        <authorList>
            <person name="Chadwick G.L."/>
            <person name="Skennerton C.T."/>
            <person name="Laso-Perez R."/>
            <person name="Leu A.O."/>
            <person name="Speth D.R."/>
            <person name="Yu H."/>
            <person name="Morgan-Lang C."/>
            <person name="Hatzenpichler R."/>
            <person name="Goudeau D."/>
            <person name="Malmstrom R."/>
            <person name="Brazelton W.J."/>
            <person name="Woyke T."/>
            <person name="Hallam S.J."/>
            <person name="Tyson G.W."/>
            <person name="Wegener G."/>
            <person name="Boetius A."/>
            <person name="Orphan V."/>
        </authorList>
    </citation>
    <scope>NUCLEOTIDE SEQUENCE</scope>
</reference>
<organism evidence="2">
    <name type="scientific">Candidatus Methanogaster sp. ANME-2c ERB4</name>
    <dbReference type="NCBI Taxonomy" id="2759911"/>
    <lineage>
        <taxon>Archaea</taxon>
        <taxon>Methanobacteriati</taxon>
        <taxon>Methanobacteriota</taxon>
        <taxon>Stenosarchaea group</taxon>
        <taxon>Methanomicrobia</taxon>
        <taxon>Methanosarcinales</taxon>
        <taxon>ANME-2 cluster</taxon>
        <taxon>Candidatus Methanogasteraceae</taxon>
        <taxon>Candidatus Methanogaster</taxon>
    </lineage>
</organism>
<dbReference type="EMBL" id="MT631211">
    <property type="protein sequence ID" value="QNO46634.1"/>
    <property type="molecule type" value="Genomic_DNA"/>
</dbReference>
<dbReference type="AlphaFoldDB" id="A0A7G9YF50"/>
<evidence type="ECO:0000259" key="1">
    <source>
        <dbReference type="Pfam" id="PF13358"/>
    </source>
</evidence>
<sequence>MTHLFAIACEDPRMSDRPISHWTSRELADELVKRNVVESISPRHVGRLLDEADLKPHQIRYWLTPSNDEDFDEKVKDISELYITAPERAKQGERTLSTDEMTGVQALKRKSPDLSLAPGKVRRREFEYTRHGMQALIVNLDVVTGQVVSPTCDDTRTEKDFANHINETIDCDPEATRWHIAMDGLEHP</sequence>